<protein>
    <recommendedName>
        <fullName evidence="17">Histone deacetylase</fullName>
        <ecNumber evidence="17">3.5.1.98</ecNumber>
    </recommendedName>
</protein>
<evidence type="ECO:0000256" key="7">
    <source>
        <dbReference type="ARBA" id="ARBA00022491"/>
    </source>
</evidence>
<evidence type="ECO:0000259" key="21">
    <source>
        <dbReference type="Pfam" id="PF00850"/>
    </source>
</evidence>
<keyword evidence="9 17" id="KW-0378">Hydrolase</keyword>
<evidence type="ECO:0000256" key="16">
    <source>
        <dbReference type="ARBA" id="ARBA00049416"/>
    </source>
</evidence>
<keyword evidence="5" id="KW-0158">Chromosome</keyword>
<evidence type="ECO:0000256" key="6">
    <source>
        <dbReference type="ARBA" id="ARBA00022490"/>
    </source>
</evidence>
<accession>A0A7R9IMV1</accession>
<organism evidence="22">
    <name type="scientific">Timema tahoe</name>
    <dbReference type="NCBI Taxonomy" id="61484"/>
    <lineage>
        <taxon>Eukaryota</taxon>
        <taxon>Metazoa</taxon>
        <taxon>Ecdysozoa</taxon>
        <taxon>Arthropoda</taxon>
        <taxon>Hexapoda</taxon>
        <taxon>Insecta</taxon>
        <taxon>Pterygota</taxon>
        <taxon>Neoptera</taxon>
        <taxon>Polyneoptera</taxon>
        <taxon>Phasmatodea</taxon>
        <taxon>Timematodea</taxon>
        <taxon>Timematoidea</taxon>
        <taxon>Timematidae</taxon>
        <taxon>Timema</taxon>
    </lineage>
</organism>
<dbReference type="EC" id="3.5.1.98" evidence="17"/>
<feature type="binding site" evidence="20">
    <location>
        <position position="286"/>
    </location>
    <ligand>
        <name>a divalent metal cation</name>
        <dbReference type="ChEBI" id="CHEBI:60240"/>
    </ligand>
</feature>
<keyword evidence="8 20" id="KW-0479">Metal-binding</keyword>
<dbReference type="PANTHER" id="PTHR10625:SF14">
    <property type="entry name" value="HISTONE DEACETYLASE 8"/>
    <property type="match status" value="1"/>
</dbReference>
<feature type="binding site" evidence="20">
    <location>
        <position position="199"/>
    </location>
    <ligand>
        <name>a divalent metal cation</name>
        <dbReference type="ChEBI" id="CHEBI:60240"/>
    </ligand>
</feature>
<evidence type="ECO:0000256" key="14">
    <source>
        <dbReference type="ARBA" id="ARBA00049136"/>
    </source>
</evidence>
<evidence type="ECO:0000256" key="13">
    <source>
        <dbReference type="ARBA" id="ARBA00023242"/>
    </source>
</evidence>
<dbReference type="GO" id="GO:0005737">
    <property type="term" value="C:cytoplasm"/>
    <property type="evidence" value="ECO:0007669"/>
    <property type="project" value="UniProtKB-SubCell"/>
</dbReference>
<feature type="binding site" evidence="19">
    <location>
        <position position="325"/>
    </location>
    <ligand>
        <name>substrate</name>
    </ligand>
</feature>
<feature type="domain" description="Histone deacetylase" evidence="21">
    <location>
        <begin position="32"/>
        <end position="340"/>
    </location>
</feature>
<dbReference type="Gene3D" id="3.40.800.20">
    <property type="entry name" value="Histone deacetylase domain"/>
    <property type="match status" value="1"/>
</dbReference>
<dbReference type="InterPro" id="IPR003084">
    <property type="entry name" value="HDAC_I/II"/>
</dbReference>
<evidence type="ECO:0000256" key="2">
    <source>
        <dbReference type="ARBA" id="ARBA00004123"/>
    </source>
</evidence>
<comment type="catalytic activity">
    <reaction evidence="15">
        <text>N(6)-(2E)-butenoyl-L-lysyl-[protein] + H2O = (2E)-2-butenoate + L-lysyl-[protein]</text>
        <dbReference type="Rhea" id="RHEA:69172"/>
        <dbReference type="Rhea" id="RHEA-COMP:9752"/>
        <dbReference type="Rhea" id="RHEA-COMP:13707"/>
        <dbReference type="ChEBI" id="CHEBI:15377"/>
        <dbReference type="ChEBI" id="CHEBI:29969"/>
        <dbReference type="ChEBI" id="CHEBI:35899"/>
        <dbReference type="ChEBI" id="CHEBI:137954"/>
    </reaction>
    <physiologicalReaction direction="left-to-right" evidence="15">
        <dbReference type="Rhea" id="RHEA:69173"/>
    </physiologicalReaction>
</comment>
<sequence length="406" mass="45659">MRSQSGNIPRAIKIHIRDILNLPEAGIRPQASLVYSLIQAYNLLSHMHLVPSTKATDEDLKSFHSSDYIKYLQQINDNTDLEKHNEDELEYYGLGKEPVLYYCCDNYSNKVESDILTAYDCPLITHIYDFVKTIAGGSLTAAQHLVDDTANIAVNWCGGWHHAQRDKAEGFCYVNDIVIAIQKLREKYDKVLYIDLDIHHGDGVENAFLVTKKVLTLSFHKHGPGFYPGSGAIADTGSGNGKLYSINVPLKDGIKDDLFFKIFDSVTSKVLHVFRPNAVVVQCGADCLNKDPMGTFNLTPKGLGECICKVLAWKLPLLFLGGGGYNLTNTARYWTYLTSIILDQKIPSEIPEHRYFTSYGPDFDLHITPGCRRDFNTEEYIEDVIKIIHKNLDDMVSLPSENDLNT</sequence>
<dbReference type="GO" id="GO:0005634">
    <property type="term" value="C:nucleus"/>
    <property type="evidence" value="ECO:0007669"/>
    <property type="project" value="UniProtKB-SubCell"/>
</dbReference>
<dbReference type="Pfam" id="PF00850">
    <property type="entry name" value="Hist_deacetyl"/>
    <property type="match status" value="1"/>
</dbReference>
<comment type="similarity">
    <text evidence="17">Belongs to the histone deacetylase family. HD Type 1 subfamily.</text>
</comment>
<keyword evidence="12 17" id="KW-0804">Transcription</keyword>
<dbReference type="PRINTS" id="PR01270">
    <property type="entry name" value="HDASUPER"/>
</dbReference>
<dbReference type="EMBL" id="OE004679">
    <property type="protein sequence ID" value="CAD7461356.1"/>
    <property type="molecule type" value="Genomic_DNA"/>
</dbReference>
<evidence type="ECO:0000313" key="22">
    <source>
        <dbReference type="EMBL" id="CAD7461356.1"/>
    </source>
</evidence>
<evidence type="ECO:0000256" key="20">
    <source>
        <dbReference type="PIRSR" id="PIRSR037913-3"/>
    </source>
</evidence>
<evidence type="ECO:0000256" key="18">
    <source>
        <dbReference type="PIRSR" id="PIRSR037913-1"/>
    </source>
</evidence>
<feature type="active site" description="Proton acceptor" evidence="18">
    <location>
        <position position="162"/>
    </location>
</feature>
<evidence type="ECO:0000256" key="12">
    <source>
        <dbReference type="ARBA" id="ARBA00023163"/>
    </source>
</evidence>
<evidence type="ECO:0000256" key="17">
    <source>
        <dbReference type="PIRNR" id="PIRNR037913"/>
    </source>
</evidence>
<comment type="cofactor">
    <cofactor evidence="1">
        <name>a divalent metal cation</name>
        <dbReference type="ChEBI" id="CHEBI:60240"/>
    </cofactor>
</comment>
<dbReference type="InterPro" id="IPR000286">
    <property type="entry name" value="HDACs"/>
</dbReference>
<evidence type="ECO:0000256" key="1">
    <source>
        <dbReference type="ARBA" id="ARBA00001968"/>
    </source>
</evidence>
<dbReference type="GO" id="GO:0031507">
    <property type="term" value="P:heterochromatin formation"/>
    <property type="evidence" value="ECO:0007669"/>
    <property type="project" value="TreeGrafter"/>
</dbReference>
<reference evidence="22" key="1">
    <citation type="submission" date="2020-11" db="EMBL/GenBank/DDBJ databases">
        <authorList>
            <person name="Tran Van P."/>
        </authorList>
    </citation>
    <scope>NUCLEOTIDE SEQUENCE</scope>
</reference>
<dbReference type="AlphaFoldDB" id="A0A7R9IMV1"/>
<keyword evidence="10 17" id="KW-0156">Chromatin regulator</keyword>
<feature type="binding site" evidence="20">
    <location>
        <position position="197"/>
    </location>
    <ligand>
        <name>a divalent metal cation</name>
        <dbReference type="ChEBI" id="CHEBI:60240"/>
    </ligand>
</feature>
<dbReference type="GO" id="GO:0141221">
    <property type="term" value="F:histone deacetylase activity, hydrolytic mechanism"/>
    <property type="evidence" value="ECO:0007669"/>
    <property type="project" value="UniProtKB-EC"/>
</dbReference>
<keyword evidence="11 17" id="KW-0805">Transcription regulation</keyword>
<feature type="binding site" evidence="19">
    <location>
        <position position="170"/>
    </location>
    <ligand>
        <name>substrate</name>
    </ligand>
</feature>
<dbReference type="SUPFAM" id="SSF52768">
    <property type="entry name" value="Arginase/deacetylase"/>
    <property type="match status" value="1"/>
</dbReference>
<comment type="catalytic activity">
    <reaction evidence="14">
        <text>N(6)-acetyl-L-lysyl-[protein] + H2O = L-lysyl-[protein] + acetate</text>
        <dbReference type="Rhea" id="RHEA:58108"/>
        <dbReference type="Rhea" id="RHEA-COMP:9752"/>
        <dbReference type="Rhea" id="RHEA-COMP:10731"/>
        <dbReference type="ChEBI" id="CHEBI:15377"/>
        <dbReference type="ChEBI" id="CHEBI:29969"/>
        <dbReference type="ChEBI" id="CHEBI:30089"/>
        <dbReference type="ChEBI" id="CHEBI:61930"/>
    </reaction>
    <physiologicalReaction direction="left-to-right" evidence="14">
        <dbReference type="Rhea" id="RHEA:58109"/>
    </physiologicalReaction>
</comment>
<evidence type="ECO:0000256" key="11">
    <source>
        <dbReference type="ARBA" id="ARBA00023015"/>
    </source>
</evidence>
<dbReference type="InterPro" id="IPR037138">
    <property type="entry name" value="His_deacetylse_dom_sf"/>
</dbReference>
<evidence type="ECO:0000256" key="9">
    <source>
        <dbReference type="ARBA" id="ARBA00022801"/>
    </source>
</evidence>
<dbReference type="PIRSF" id="PIRSF037913">
    <property type="entry name" value="His_deacetylse_1"/>
    <property type="match status" value="1"/>
</dbReference>
<comment type="subcellular location">
    <subcellularLocation>
        <location evidence="3">Chromosome</location>
    </subcellularLocation>
    <subcellularLocation>
        <location evidence="4">Cytoplasm</location>
    </subcellularLocation>
    <subcellularLocation>
        <location evidence="2 17">Nucleus</location>
    </subcellularLocation>
</comment>
<dbReference type="InterPro" id="IPR023801">
    <property type="entry name" value="His_deacetylse_dom"/>
</dbReference>
<dbReference type="InterPro" id="IPR023696">
    <property type="entry name" value="Ureohydrolase_dom_sf"/>
</dbReference>
<evidence type="ECO:0000256" key="4">
    <source>
        <dbReference type="ARBA" id="ARBA00004496"/>
    </source>
</evidence>
<dbReference type="PANTHER" id="PTHR10625">
    <property type="entry name" value="HISTONE DEACETYLASE HDAC1-RELATED"/>
    <property type="match status" value="1"/>
</dbReference>
<dbReference type="GO" id="GO:0046872">
    <property type="term" value="F:metal ion binding"/>
    <property type="evidence" value="ECO:0007669"/>
    <property type="project" value="UniProtKB-KW"/>
</dbReference>
<keyword evidence="6" id="KW-0963">Cytoplasm</keyword>
<evidence type="ECO:0000256" key="15">
    <source>
        <dbReference type="ARBA" id="ARBA00049193"/>
    </source>
</evidence>
<evidence type="ECO:0000256" key="10">
    <source>
        <dbReference type="ARBA" id="ARBA00022853"/>
    </source>
</evidence>
<evidence type="ECO:0000256" key="19">
    <source>
        <dbReference type="PIRSR" id="PIRSR037913-2"/>
    </source>
</evidence>
<comment type="catalytic activity">
    <reaction evidence="16">
        <text>N(6)-acetyl-L-lysyl-[histone] + H2O = L-lysyl-[histone] + acetate</text>
        <dbReference type="Rhea" id="RHEA:58196"/>
        <dbReference type="Rhea" id="RHEA-COMP:9845"/>
        <dbReference type="Rhea" id="RHEA-COMP:11338"/>
        <dbReference type="ChEBI" id="CHEBI:15377"/>
        <dbReference type="ChEBI" id="CHEBI:29969"/>
        <dbReference type="ChEBI" id="CHEBI:30089"/>
        <dbReference type="ChEBI" id="CHEBI:61930"/>
        <dbReference type="EC" id="3.5.1.98"/>
    </reaction>
    <physiologicalReaction direction="left-to-right" evidence="16">
        <dbReference type="Rhea" id="RHEA:58197"/>
    </physiologicalReaction>
</comment>
<keyword evidence="7" id="KW-0678">Repressor</keyword>
<gene>
    <name evidence="22" type="ORF">TTEB3V08_LOCUS9268</name>
</gene>
<proteinExistence type="inferred from homology"/>
<keyword evidence="13 17" id="KW-0539">Nucleus</keyword>
<evidence type="ECO:0000256" key="5">
    <source>
        <dbReference type="ARBA" id="ARBA00022454"/>
    </source>
</evidence>
<evidence type="ECO:0000256" key="3">
    <source>
        <dbReference type="ARBA" id="ARBA00004286"/>
    </source>
</evidence>
<dbReference type="GO" id="GO:0005694">
    <property type="term" value="C:chromosome"/>
    <property type="evidence" value="ECO:0007669"/>
    <property type="project" value="UniProtKB-SubCell"/>
</dbReference>
<evidence type="ECO:0000256" key="8">
    <source>
        <dbReference type="ARBA" id="ARBA00022723"/>
    </source>
</evidence>
<name>A0A7R9IMV1_9NEOP</name>
<feature type="binding site" evidence="19">
    <location>
        <position position="120"/>
    </location>
    <ligand>
        <name>substrate</name>
    </ligand>
</feature>